<evidence type="ECO:0000313" key="4">
    <source>
        <dbReference type="EMBL" id="KAK8866428.1"/>
    </source>
</evidence>
<proteinExistence type="predicted"/>
<name>A0ABR2GLK9_9EUKA</name>
<feature type="compositionally biased region" description="Low complexity" evidence="1">
    <location>
        <begin position="125"/>
        <end position="137"/>
    </location>
</feature>
<organism evidence="2 5">
    <name type="scientific">Tritrichomonas musculus</name>
    <dbReference type="NCBI Taxonomy" id="1915356"/>
    <lineage>
        <taxon>Eukaryota</taxon>
        <taxon>Metamonada</taxon>
        <taxon>Parabasalia</taxon>
        <taxon>Tritrichomonadida</taxon>
        <taxon>Tritrichomonadidae</taxon>
        <taxon>Tritrichomonas</taxon>
    </lineage>
</organism>
<feature type="region of interest" description="Disordered" evidence="1">
    <location>
        <begin position="118"/>
        <end position="144"/>
    </location>
</feature>
<reference evidence="2 5" key="1">
    <citation type="submission" date="2024-04" db="EMBL/GenBank/DDBJ databases">
        <title>Tritrichomonas musculus Genome.</title>
        <authorList>
            <person name="Alves-Ferreira E."/>
            <person name="Grigg M."/>
            <person name="Lorenzi H."/>
            <person name="Galac M."/>
        </authorList>
    </citation>
    <scope>NUCLEOTIDE SEQUENCE [LARGE SCALE GENOMIC DNA]</scope>
    <source>
        <strain evidence="2 5">EAF2021</strain>
    </source>
</reference>
<gene>
    <name evidence="4" type="ORF">M9Y10_009391</name>
    <name evidence="2" type="ORF">M9Y10_024203</name>
    <name evidence="3" type="ORF">M9Y10_026062</name>
</gene>
<dbReference type="EMBL" id="JAPFFF010000297">
    <property type="protein sequence ID" value="KAK8834809.1"/>
    <property type="molecule type" value="Genomic_DNA"/>
</dbReference>
<keyword evidence="5" id="KW-1185">Reference proteome</keyword>
<protein>
    <submittedName>
        <fullName evidence="2">Uncharacterized protein</fullName>
    </submittedName>
</protein>
<evidence type="ECO:0000313" key="5">
    <source>
        <dbReference type="Proteomes" id="UP001470230"/>
    </source>
</evidence>
<evidence type="ECO:0000256" key="1">
    <source>
        <dbReference type="SAM" id="MobiDB-lite"/>
    </source>
</evidence>
<dbReference type="EMBL" id="JAPFFF010000038">
    <property type="protein sequence ID" value="KAK8842474.1"/>
    <property type="molecule type" value="Genomic_DNA"/>
</dbReference>
<comment type="caution">
    <text evidence="2">The sequence shown here is derived from an EMBL/GenBank/DDBJ whole genome shotgun (WGS) entry which is preliminary data.</text>
</comment>
<dbReference type="EMBL" id="JAPFFF010000015">
    <property type="protein sequence ID" value="KAK8866428.1"/>
    <property type="molecule type" value="Genomic_DNA"/>
</dbReference>
<sequence>MSAGRNLINNVIRRLNMTEEDMRQFTPPKAIYQSYTRRIIYDLKKYELDLFTIIAEFPKTIKTVKDRQKVLIMFIEKNPKYMDNNYITIWFRFAEDYATKRRKVKIIEYEFENARRNNDPEPQMSFSNFSLDNSELSNSDEEDLNEEEEMNSLCQCLKMLKI</sequence>
<evidence type="ECO:0000313" key="2">
    <source>
        <dbReference type="EMBL" id="KAK8834809.1"/>
    </source>
</evidence>
<evidence type="ECO:0000313" key="3">
    <source>
        <dbReference type="EMBL" id="KAK8842474.1"/>
    </source>
</evidence>
<accession>A0ABR2GLK9</accession>
<dbReference type="Proteomes" id="UP001470230">
    <property type="component" value="Unassembled WGS sequence"/>
</dbReference>